<dbReference type="Gene3D" id="1.25.40.10">
    <property type="entry name" value="Tetratricopeptide repeat domain"/>
    <property type="match status" value="1"/>
</dbReference>
<dbReference type="AlphaFoldDB" id="A0A6C0GND1"/>
<dbReference type="SUPFAM" id="SSF56601">
    <property type="entry name" value="beta-lactamase/transpeptidase-like"/>
    <property type="match status" value="1"/>
</dbReference>
<keyword evidence="5" id="KW-1185">Reference proteome</keyword>
<name>A0A6C0GND1_9BACT</name>
<dbReference type="InterPro" id="IPR032640">
    <property type="entry name" value="AMPK1_CBM"/>
</dbReference>
<dbReference type="EMBL" id="CP048222">
    <property type="protein sequence ID" value="QHT69539.1"/>
    <property type="molecule type" value="Genomic_DNA"/>
</dbReference>
<dbReference type="RefSeq" id="WP_162445527.1">
    <property type="nucleotide sequence ID" value="NZ_CP048222.1"/>
</dbReference>
<organism evidence="4 5">
    <name type="scientific">Rhodocytophaga rosea</name>
    <dbReference type="NCBI Taxonomy" id="2704465"/>
    <lineage>
        <taxon>Bacteria</taxon>
        <taxon>Pseudomonadati</taxon>
        <taxon>Bacteroidota</taxon>
        <taxon>Cytophagia</taxon>
        <taxon>Cytophagales</taxon>
        <taxon>Rhodocytophagaceae</taxon>
        <taxon>Rhodocytophaga</taxon>
    </lineage>
</organism>
<dbReference type="InterPro" id="IPR014756">
    <property type="entry name" value="Ig_E-set"/>
</dbReference>
<dbReference type="InterPro" id="IPR012338">
    <property type="entry name" value="Beta-lactam/transpept-like"/>
</dbReference>
<dbReference type="Gene3D" id="2.60.40.10">
    <property type="entry name" value="Immunoglobulins"/>
    <property type="match status" value="1"/>
</dbReference>
<dbReference type="InterPro" id="IPR013783">
    <property type="entry name" value="Ig-like_fold"/>
</dbReference>
<accession>A0A6C0GND1</accession>
<dbReference type="SUPFAM" id="SSF48452">
    <property type="entry name" value="TPR-like"/>
    <property type="match status" value="1"/>
</dbReference>
<dbReference type="InterPro" id="IPR050789">
    <property type="entry name" value="Diverse_Enzym_Activities"/>
</dbReference>
<dbReference type="Pfam" id="PF00144">
    <property type="entry name" value="Beta-lactamase"/>
    <property type="match status" value="1"/>
</dbReference>
<dbReference type="PANTHER" id="PTHR43283">
    <property type="entry name" value="BETA-LACTAMASE-RELATED"/>
    <property type="match status" value="1"/>
</dbReference>
<reference evidence="4 5" key="1">
    <citation type="submission" date="2020-01" db="EMBL/GenBank/DDBJ databases">
        <authorList>
            <person name="Kim M.K."/>
        </authorList>
    </citation>
    <scope>NUCLEOTIDE SEQUENCE [LARGE SCALE GENOMIC DNA]</scope>
    <source>
        <strain evidence="4 5">172606-1</strain>
    </source>
</reference>
<sequence>MSCTSESKEGNANKTTQINTAFSRELIDQQVYNLMDSANIPGLALGVIQQGKIVYTKGYGLLKSDSTAKVDEHTVFDAASLSKPVFGYAVFKLMEEGKLSLDTPLYTYLPYPDIAYDDRYKKITARMVLSHTTGFPNWRGGDKLKIQFTPGEKFSYSGEGFVYLQRVVEKITGKPLNEVMQEKVFTPLGMKCSSYIWQKDFDTNFAFPHSNFGHPFEKNKSDHANAAYSLQTTAQDYATFLLAIIHHTGISDSTVQQMLTRQIAVPVADSANAPLSTEVGWGLGFGLEQTEAGNVFWHWGDNGTYKCYVAVDKEAGNGMIYFTNSFNGLGIMQEMVQQVIPGKHPAVDFLDYDWYKAPNSLFARDIPSKGVAAAIAPFLDEKGNSTIEEEQMNWIGNQLLNRGKVKEAIEVFELNLKAYPASANTYADYAIALLRNGDREKAISTLNKSLQIKADNFKVKQMLAGLEKSQRKQGNTIITLKGYSNAKLVTLAGSFNDWNDLHTFFRKNGDVWECAVELSPGTYTYKIVKDGEWMLDPNNASTLKDEGGYTNSVLIIK</sequence>
<keyword evidence="4" id="KW-0378">Hydrolase</keyword>
<dbReference type="Proteomes" id="UP000480178">
    <property type="component" value="Chromosome"/>
</dbReference>
<evidence type="ECO:0000256" key="1">
    <source>
        <dbReference type="PROSITE-ProRule" id="PRU00339"/>
    </source>
</evidence>
<evidence type="ECO:0000259" key="2">
    <source>
        <dbReference type="Pfam" id="PF00144"/>
    </source>
</evidence>
<gene>
    <name evidence="4" type="ORF">GXP67_24275</name>
</gene>
<dbReference type="Gene3D" id="3.40.710.10">
    <property type="entry name" value="DD-peptidase/beta-lactamase superfamily"/>
    <property type="match status" value="1"/>
</dbReference>
<dbReference type="InterPro" id="IPR001466">
    <property type="entry name" value="Beta-lactam-related"/>
</dbReference>
<dbReference type="SUPFAM" id="SSF81296">
    <property type="entry name" value="E set domains"/>
    <property type="match status" value="1"/>
</dbReference>
<feature type="repeat" description="TPR" evidence="1">
    <location>
        <begin position="423"/>
        <end position="456"/>
    </location>
</feature>
<dbReference type="KEGG" id="rhoz:GXP67_24275"/>
<feature type="domain" description="AMP-activated protein kinase glycogen-binding" evidence="3">
    <location>
        <begin position="485"/>
        <end position="555"/>
    </location>
</feature>
<evidence type="ECO:0000313" key="5">
    <source>
        <dbReference type="Proteomes" id="UP000480178"/>
    </source>
</evidence>
<dbReference type="PANTHER" id="PTHR43283:SF18">
    <property type="match status" value="1"/>
</dbReference>
<evidence type="ECO:0000259" key="3">
    <source>
        <dbReference type="Pfam" id="PF16561"/>
    </source>
</evidence>
<proteinExistence type="predicted"/>
<feature type="domain" description="Beta-lactamase-related" evidence="2">
    <location>
        <begin position="28"/>
        <end position="329"/>
    </location>
</feature>
<dbReference type="Pfam" id="PF14559">
    <property type="entry name" value="TPR_19"/>
    <property type="match status" value="1"/>
</dbReference>
<dbReference type="CDD" id="cd02859">
    <property type="entry name" value="E_set_AMPKbeta_like_N"/>
    <property type="match status" value="1"/>
</dbReference>
<dbReference type="InterPro" id="IPR019734">
    <property type="entry name" value="TPR_rpt"/>
</dbReference>
<evidence type="ECO:0000313" key="4">
    <source>
        <dbReference type="EMBL" id="QHT69539.1"/>
    </source>
</evidence>
<dbReference type="GO" id="GO:0016787">
    <property type="term" value="F:hydrolase activity"/>
    <property type="evidence" value="ECO:0007669"/>
    <property type="project" value="UniProtKB-KW"/>
</dbReference>
<dbReference type="PROSITE" id="PS50005">
    <property type="entry name" value="TPR"/>
    <property type="match status" value="1"/>
</dbReference>
<protein>
    <submittedName>
        <fullName evidence="4">Serine hydrolase</fullName>
    </submittedName>
</protein>
<keyword evidence="1" id="KW-0802">TPR repeat</keyword>
<dbReference type="InterPro" id="IPR011990">
    <property type="entry name" value="TPR-like_helical_dom_sf"/>
</dbReference>
<dbReference type="Pfam" id="PF16561">
    <property type="entry name" value="AMPK1_CBM"/>
    <property type="match status" value="1"/>
</dbReference>